<dbReference type="RefSeq" id="WP_219993697.1">
    <property type="nucleotide sequence ID" value="NZ_CP054613.1"/>
</dbReference>
<dbReference type="AlphaFoldDB" id="A0A2V2YVI0"/>
<comment type="caution">
    <text evidence="2">The sequence shown here is derived from an EMBL/GenBank/DDBJ whole genome shotgun (WGS) entry which is preliminary data.</text>
</comment>
<sequence length="31" mass="3564">MEVKDALTIMFLFGSFILALLTYINSNNKKK</sequence>
<protein>
    <recommendedName>
        <fullName evidence="4">Holin-like toxin</fullName>
    </recommendedName>
</protein>
<evidence type="ECO:0000313" key="3">
    <source>
        <dbReference type="Proteomes" id="UP000246635"/>
    </source>
</evidence>
<proteinExistence type="predicted"/>
<reference evidence="2 3" key="1">
    <citation type="submission" date="2018-05" db="EMBL/GenBank/DDBJ databases">
        <title>Genomic Encyclopedia of Type Strains, Phase III (KMG-III): the genomes of soil and plant-associated and newly described type strains.</title>
        <authorList>
            <person name="Whitman W."/>
        </authorList>
    </citation>
    <scope>NUCLEOTIDE SEQUENCE [LARGE SCALE GENOMIC DNA]</scope>
    <source>
        <strain evidence="2 3">CECT 5696</strain>
    </source>
</reference>
<evidence type="ECO:0008006" key="4">
    <source>
        <dbReference type="Google" id="ProtNLM"/>
    </source>
</evidence>
<dbReference type="InterPro" id="IPR031616">
    <property type="entry name" value="BsrE-like"/>
</dbReference>
<accession>A0A2V2YVI0</accession>
<name>A0A2V2YVI0_9BACL</name>
<keyword evidence="3" id="KW-1185">Reference proteome</keyword>
<dbReference type="EMBL" id="QGTQ01000009">
    <property type="protein sequence ID" value="PWW02470.1"/>
    <property type="molecule type" value="Genomic_DNA"/>
</dbReference>
<keyword evidence="1" id="KW-0472">Membrane</keyword>
<evidence type="ECO:0000256" key="1">
    <source>
        <dbReference type="SAM" id="Phobius"/>
    </source>
</evidence>
<organism evidence="2 3">
    <name type="scientific">Paenibacillus cellulosilyticus</name>
    <dbReference type="NCBI Taxonomy" id="375489"/>
    <lineage>
        <taxon>Bacteria</taxon>
        <taxon>Bacillati</taxon>
        <taxon>Bacillota</taxon>
        <taxon>Bacilli</taxon>
        <taxon>Bacillales</taxon>
        <taxon>Paenibacillaceae</taxon>
        <taxon>Paenibacillus</taxon>
    </lineage>
</organism>
<keyword evidence="1" id="KW-0812">Transmembrane</keyword>
<feature type="transmembrane region" description="Helical" evidence="1">
    <location>
        <begin position="6"/>
        <end position="24"/>
    </location>
</feature>
<dbReference type="Proteomes" id="UP000246635">
    <property type="component" value="Unassembled WGS sequence"/>
</dbReference>
<gene>
    <name evidence="2" type="ORF">DFQ01_10995</name>
</gene>
<keyword evidence="1" id="KW-1133">Transmembrane helix</keyword>
<evidence type="ECO:0000313" key="2">
    <source>
        <dbReference type="EMBL" id="PWW02470.1"/>
    </source>
</evidence>
<dbReference type="Pfam" id="PF16935">
    <property type="entry name" value="Hol_Tox"/>
    <property type="match status" value="1"/>
</dbReference>